<keyword evidence="1" id="KW-0812">Transmembrane</keyword>
<dbReference type="Pfam" id="PF02517">
    <property type="entry name" value="Rce1-like"/>
    <property type="match status" value="1"/>
</dbReference>
<dbReference type="PANTHER" id="PTHR36435">
    <property type="entry name" value="SLR1288 PROTEIN"/>
    <property type="match status" value="1"/>
</dbReference>
<keyword evidence="1" id="KW-0472">Membrane</keyword>
<name>A0A1X1DI79_9GAMM</name>
<dbReference type="GO" id="GO:0006508">
    <property type="term" value="P:proteolysis"/>
    <property type="evidence" value="ECO:0007669"/>
    <property type="project" value="UniProtKB-KW"/>
</dbReference>
<keyword evidence="3" id="KW-0645">Protease</keyword>
<keyword evidence="3" id="KW-0378">Hydrolase</keyword>
<evidence type="ECO:0000313" key="4">
    <source>
        <dbReference type="Proteomes" id="UP000238365"/>
    </source>
</evidence>
<dbReference type="GO" id="GO:0008237">
    <property type="term" value="F:metallopeptidase activity"/>
    <property type="evidence" value="ECO:0007669"/>
    <property type="project" value="UniProtKB-KW"/>
</dbReference>
<dbReference type="InterPro" id="IPR003675">
    <property type="entry name" value="Rce1/LyrA-like_dom"/>
</dbReference>
<dbReference type="GO" id="GO:0004175">
    <property type="term" value="F:endopeptidase activity"/>
    <property type="evidence" value="ECO:0007669"/>
    <property type="project" value="UniProtKB-ARBA"/>
</dbReference>
<dbReference type="GO" id="GO:0080120">
    <property type="term" value="P:CAAX-box protein maturation"/>
    <property type="evidence" value="ECO:0007669"/>
    <property type="project" value="UniProtKB-ARBA"/>
</dbReference>
<feature type="transmembrane region" description="Helical" evidence="1">
    <location>
        <begin position="110"/>
        <end position="128"/>
    </location>
</feature>
<dbReference type="AlphaFoldDB" id="A0A1X1DI79"/>
<proteinExistence type="predicted"/>
<dbReference type="Proteomes" id="UP000238365">
    <property type="component" value="Chromosome"/>
</dbReference>
<feature type="transmembrane region" description="Helical" evidence="1">
    <location>
        <begin position="193"/>
        <end position="216"/>
    </location>
</feature>
<gene>
    <name evidence="3" type="ORF">C2E15_05585</name>
</gene>
<evidence type="ECO:0000259" key="2">
    <source>
        <dbReference type="Pfam" id="PF02517"/>
    </source>
</evidence>
<feature type="transmembrane region" description="Helical" evidence="1">
    <location>
        <begin position="140"/>
        <end position="162"/>
    </location>
</feature>
<accession>A0A1X1DI79</accession>
<feature type="transmembrane region" description="Helical" evidence="1">
    <location>
        <begin position="12"/>
        <end position="30"/>
    </location>
</feature>
<feature type="transmembrane region" description="Helical" evidence="1">
    <location>
        <begin position="42"/>
        <end position="59"/>
    </location>
</feature>
<sequence>MKTQHDRAALTLFYLGSFVLYYLITLAITWFPNYGDLQQKGLLVPVLCLFEFAVLWPLYRFYQARRSDIPLGELRARPTLLFLALLLALMAAQTQFMPPEQWLEDQANQSVGSLWILLFSAVLLAPVFEEILFRGFLLQGFLLWAPRSRFACILLTSLLFAVMHTQYVHWQTIAVLTLFSMLLCYARLRANSLLLPVFLHMLNNLIALLPSLWYVMQS</sequence>
<keyword evidence="1" id="KW-1133">Transmembrane helix</keyword>
<feature type="transmembrane region" description="Helical" evidence="1">
    <location>
        <begin position="168"/>
        <end position="186"/>
    </location>
</feature>
<evidence type="ECO:0000313" key="3">
    <source>
        <dbReference type="EMBL" id="AUX92599.1"/>
    </source>
</evidence>
<dbReference type="RefSeq" id="WP_104956489.1">
    <property type="nucleotide sequence ID" value="NZ_CP026377.1"/>
</dbReference>
<dbReference type="EMBL" id="CP026377">
    <property type="protein sequence ID" value="AUX92599.1"/>
    <property type="molecule type" value="Genomic_DNA"/>
</dbReference>
<keyword evidence="3" id="KW-0482">Metalloprotease</keyword>
<evidence type="ECO:0000256" key="1">
    <source>
        <dbReference type="SAM" id="Phobius"/>
    </source>
</evidence>
<feature type="domain" description="CAAX prenyl protease 2/Lysostaphin resistance protein A-like" evidence="2">
    <location>
        <begin position="113"/>
        <end position="206"/>
    </location>
</feature>
<feature type="transmembrane region" description="Helical" evidence="1">
    <location>
        <begin position="80"/>
        <end position="98"/>
    </location>
</feature>
<dbReference type="OrthoDB" id="158986at2"/>
<keyword evidence="4" id="KW-1185">Reference proteome</keyword>
<protein>
    <submittedName>
        <fullName evidence="3">CPBP family intramembrane metalloprotease</fullName>
    </submittedName>
</protein>
<dbReference type="KEGG" id="pgz:C2E15_05585"/>
<dbReference type="InterPro" id="IPR052710">
    <property type="entry name" value="CAAX_protease"/>
</dbReference>
<reference evidence="3 4" key="1">
    <citation type="submission" date="2018-01" db="EMBL/GenBank/DDBJ databases">
        <title>Complete and assembled Genome of Pantoea gaviniae DSM22758T.</title>
        <authorList>
            <person name="Stevens M.J.A."/>
            <person name="Zurfluh K."/>
            <person name="Stephan R."/>
        </authorList>
    </citation>
    <scope>NUCLEOTIDE SEQUENCE [LARGE SCALE GENOMIC DNA]</scope>
    <source>
        <strain evidence="3 4">DSM 22758</strain>
    </source>
</reference>
<organism evidence="3 4">
    <name type="scientific">Mixta gaviniae</name>
    <dbReference type="NCBI Taxonomy" id="665914"/>
    <lineage>
        <taxon>Bacteria</taxon>
        <taxon>Pseudomonadati</taxon>
        <taxon>Pseudomonadota</taxon>
        <taxon>Gammaproteobacteria</taxon>
        <taxon>Enterobacterales</taxon>
        <taxon>Erwiniaceae</taxon>
        <taxon>Mixta</taxon>
    </lineage>
</organism>
<dbReference type="PANTHER" id="PTHR36435:SF1">
    <property type="entry name" value="CAAX AMINO TERMINAL PROTEASE FAMILY PROTEIN"/>
    <property type="match status" value="1"/>
</dbReference>